<dbReference type="SUPFAM" id="SSF56112">
    <property type="entry name" value="Protein kinase-like (PK-like)"/>
    <property type="match status" value="1"/>
</dbReference>
<evidence type="ECO:0000313" key="3">
    <source>
        <dbReference type="Proteomes" id="UP001497453"/>
    </source>
</evidence>
<dbReference type="InterPro" id="IPR001138">
    <property type="entry name" value="Zn2Cys6_DnaBD"/>
</dbReference>
<dbReference type="InterPro" id="IPR000719">
    <property type="entry name" value="Prot_kinase_dom"/>
</dbReference>
<gene>
    <name evidence="2" type="ORF">GFSPODELE1_LOCUS10688</name>
</gene>
<dbReference type="PROSITE" id="PS50011">
    <property type="entry name" value="PROTEIN_KINASE_DOM"/>
    <property type="match status" value="1"/>
</dbReference>
<dbReference type="InterPro" id="IPR051681">
    <property type="entry name" value="Ser/Thr_Kinases-Pseudokinases"/>
</dbReference>
<dbReference type="SUPFAM" id="SSF57701">
    <property type="entry name" value="Zn2/Cys6 DNA-binding domain"/>
    <property type="match status" value="1"/>
</dbReference>
<dbReference type="InterPro" id="IPR036864">
    <property type="entry name" value="Zn2-C6_fun-type_DNA-bd_sf"/>
</dbReference>
<dbReference type="PROSITE" id="PS00109">
    <property type="entry name" value="PROTEIN_KINASE_TYR"/>
    <property type="match status" value="1"/>
</dbReference>
<protein>
    <recommendedName>
        <fullName evidence="1">Protein kinase domain-containing protein</fullName>
    </recommendedName>
</protein>
<dbReference type="PANTHER" id="PTHR44329">
    <property type="entry name" value="SERINE/THREONINE-PROTEIN KINASE TNNI3K-RELATED"/>
    <property type="match status" value="1"/>
</dbReference>
<keyword evidence="3" id="KW-1185">Reference proteome</keyword>
<reference evidence="3" key="1">
    <citation type="submission" date="2024-04" db="EMBL/GenBank/DDBJ databases">
        <authorList>
            <person name="Shaw F."/>
            <person name="Minotto A."/>
        </authorList>
    </citation>
    <scope>NUCLEOTIDE SEQUENCE [LARGE SCALE GENOMIC DNA]</scope>
</reference>
<dbReference type="Gene3D" id="4.10.240.10">
    <property type="entry name" value="Zn(2)-C6 fungal-type DNA-binding domain"/>
    <property type="match status" value="1"/>
</dbReference>
<proteinExistence type="predicted"/>
<dbReference type="InterPro" id="IPR008266">
    <property type="entry name" value="Tyr_kinase_AS"/>
</dbReference>
<dbReference type="Gene3D" id="1.10.510.10">
    <property type="entry name" value="Transferase(Phosphotransferase) domain 1"/>
    <property type="match status" value="1"/>
</dbReference>
<dbReference type="CDD" id="cd00067">
    <property type="entry name" value="GAL4"/>
    <property type="match status" value="1"/>
</dbReference>
<dbReference type="InterPro" id="IPR011009">
    <property type="entry name" value="Kinase-like_dom_sf"/>
</dbReference>
<accession>A0ABP1EBT5</accession>
<dbReference type="EMBL" id="OZ037952">
    <property type="protein sequence ID" value="CAL1716289.1"/>
    <property type="molecule type" value="Genomic_DNA"/>
</dbReference>
<evidence type="ECO:0000259" key="1">
    <source>
        <dbReference type="PROSITE" id="PS50011"/>
    </source>
</evidence>
<organism evidence="2 3">
    <name type="scientific">Somion occarium</name>
    <dbReference type="NCBI Taxonomy" id="3059160"/>
    <lineage>
        <taxon>Eukaryota</taxon>
        <taxon>Fungi</taxon>
        <taxon>Dikarya</taxon>
        <taxon>Basidiomycota</taxon>
        <taxon>Agaricomycotina</taxon>
        <taxon>Agaricomycetes</taxon>
        <taxon>Polyporales</taxon>
        <taxon>Cerrenaceae</taxon>
        <taxon>Somion</taxon>
    </lineage>
</organism>
<dbReference type="PROSITE" id="PS00463">
    <property type="entry name" value="ZN2_CY6_FUNGAL_1"/>
    <property type="match status" value="1"/>
</dbReference>
<dbReference type="Pfam" id="PF00069">
    <property type="entry name" value="Pkinase"/>
    <property type="match status" value="1"/>
</dbReference>
<name>A0ABP1EBT5_9APHY</name>
<evidence type="ECO:0000313" key="2">
    <source>
        <dbReference type="EMBL" id="CAL1716289.1"/>
    </source>
</evidence>
<dbReference type="Proteomes" id="UP001497453">
    <property type="component" value="Chromosome 9"/>
</dbReference>
<sequence>MNTPRSLTAGLPITQHLPVSLDYDENLGSGSSGQHRYEEIYTSSELAEASTNSLNVYLGQSKSIDSMHDLRATFASYEGWEGVEGTKGPQQRLTGTCDGCKKLKVYCEYGPDYYTCKRCLATGTECIVDGHKGLRPTHYSSFGFGVSSSMPTTSSHEKQQEIDEIYRILLNSLTLDSSINSSTKASLSALKRLCNEHHTLPSGLHLHNVQCLDTALPVTGGSFSDIYIGDMDGSKVALKVLRIYQTTDSAMKQKIKKKFNNEALIWATCQHRFVLPFLGIDSKNFKHAMCMVLPWMEHGRISDNLTLLRSHKHPLGSRGQVNIWLSQIAEGLAYLHAVGIIHGDLRAANVLLDEDYNVKLSDFGLAIIANDTGTQATTVDRTPNWLAPELLLPDKFGSSSSRPTLAGDVYAFGCVAIELYTGKPPFAGLSQFAVISKIMEGVPIPEPTFYNEEEMPSHLWSIVKRCLVQNYKKRPTSAEVAGHMVVTFQDFVDSFSIRDS</sequence>
<feature type="domain" description="Protein kinase" evidence="1">
    <location>
        <begin position="212"/>
        <end position="486"/>
    </location>
</feature>